<organism evidence="2 3">
    <name type="scientific">Streptomyces marispadix</name>
    <dbReference type="NCBI Taxonomy" id="2922868"/>
    <lineage>
        <taxon>Bacteria</taxon>
        <taxon>Bacillati</taxon>
        <taxon>Actinomycetota</taxon>
        <taxon>Actinomycetes</taxon>
        <taxon>Kitasatosporales</taxon>
        <taxon>Streptomycetaceae</taxon>
        <taxon>Streptomyces</taxon>
    </lineage>
</organism>
<dbReference type="EMBL" id="JAKWJU010000002">
    <property type="protein sequence ID" value="MCH6159850.1"/>
    <property type="molecule type" value="Genomic_DNA"/>
</dbReference>
<feature type="region of interest" description="Disordered" evidence="1">
    <location>
        <begin position="296"/>
        <end position="358"/>
    </location>
</feature>
<evidence type="ECO:0000313" key="2">
    <source>
        <dbReference type="EMBL" id="MCH6159850.1"/>
    </source>
</evidence>
<keyword evidence="3" id="KW-1185">Reference proteome</keyword>
<feature type="compositionally biased region" description="Low complexity" evidence="1">
    <location>
        <begin position="35"/>
        <end position="60"/>
    </location>
</feature>
<feature type="region of interest" description="Disordered" evidence="1">
    <location>
        <begin position="172"/>
        <end position="212"/>
    </location>
</feature>
<protein>
    <recommendedName>
        <fullName evidence="4">Large membrane protein</fullName>
    </recommendedName>
</protein>
<feature type="region of interest" description="Disordered" evidence="1">
    <location>
        <begin position="35"/>
        <end position="87"/>
    </location>
</feature>
<reference evidence="2" key="2">
    <citation type="journal article" date="2023" name="Int. J. Syst. Evol. Microbiol.">
        <title>Streptomyces marispadix sp. nov., isolated from marine beach sediment of the Northern Coast of Portugal.</title>
        <authorList>
            <person name="dos Santos J.D.N."/>
            <person name="Vitorino I.R."/>
            <person name="Kallscheuer N."/>
            <person name="Srivastava A."/>
            <person name="Krautwurst S."/>
            <person name="Marz M."/>
            <person name="Jogler C."/>
            <person name="Lobo Da Cunha A."/>
            <person name="Catita J."/>
            <person name="Goncalves H."/>
            <person name="Gonzalez I."/>
            <person name="Reyes F."/>
            <person name="Lage O.M."/>
        </authorList>
    </citation>
    <scope>NUCLEOTIDE SEQUENCE</scope>
    <source>
        <strain evidence="2">M600PL45_2</strain>
    </source>
</reference>
<evidence type="ECO:0008006" key="4">
    <source>
        <dbReference type="Google" id="ProtNLM"/>
    </source>
</evidence>
<sequence length="537" mass="54862">MGEVPVRRRRHRLSVVAVAVAVLASGGGGAWWASTAGSSGGPESASEPPALALDGLAAAGRSGEDGGRPGIAPGEPHPQVYRANGELPEGPDAAAVYRPATVERASVSALAEALGVAGKPEQKHDRWVVGDGEKSPGGTSLTVNRDRMAGNWTYNSGDDQPVMRCGTPLPTVPDSGFAPPGKGPGGEGAPEPCPAMPGSGKGDPVSEKKAKSAVRPLLKTLKLDDAQLDAEVTTGSLRMVTATPEIGGMTARDWNSTFTVDKDGKVVRGHGNLGELRRGPSYPVMSAEETLKHLNKQGATAPGAATGREPQLYDSPANSPANGPAKGEDHPGKGHGKDQPEQKGPGMDGPGKVAPRKALKVTDAEFGLVTRYSKGRPVLVPLWTYEVLLGGDHTAKVAHPAVEPAYLKPSGPARPGGGSAPGSGPGAGSGSQPGSGPDSSSGQAEEPGSGPVQAADSYEADGRTLRITFWGGVCGGYEASADESGKTVKVTVRPKETDAKKVCVKMAKRRTVEIELDKALGGRKVVDATDGDALPHK</sequence>
<dbReference type="RefSeq" id="WP_241057819.1">
    <property type="nucleotide sequence ID" value="NZ_JAKWJU010000002.1"/>
</dbReference>
<accession>A0ABS9SUA1</accession>
<evidence type="ECO:0000256" key="1">
    <source>
        <dbReference type="SAM" id="MobiDB-lite"/>
    </source>
</evidence>
<comment type="caution">
    <text evidence="2">The sequence shown here is derived from an EMBL/GenBank/DDBJ whole genome shotgun (WGS) entry which is preliminary data.</text>
</comment>
<dbReference type="Proteomes" id="UP001166784">
    <property type="component" value="Unassembled WGS sequence"/>
</dbReference>
<feature type="region of interest" description="Disordered" evidence="1">
    <location>
        <begin position="406"/>
        <end position="455"/>
    </location>
</feature>
<feature type="compositionally biased region" description="Gly residues" evidence="1">
    <location>
        <begin position="414"/>
        <end position="433"/>
    </location>
</feature>
<reference evidence="2" key="1">
    <citation type="submission" date="2022-03" db="EMBL/GenBank/DDBJ databases">
        <authorList>
            <person name="Santos J.D.N."/>
            <person name="Kallscheuer N."/>
            <person name="Jogler C."/>
            <person name="Lage O.M."/>
        </authorList>
    </citation>
    <scope>NUCLEOTIDE SEQUENCE</scope>
    <source>
        <strain evidence="2">M600PL45_2</strain>
    </source>
</reference>
<feature type="compositionally biased region" description="Basic and acidic residues" evidence="1">
    <location>
        <begin position="326"/>
        <end position="341"/>
    </location>
</feature>
<name>A0ABS9SUA1_9ACTN</name>
<gene>
    <name evidence="2" type="ORF">MMA15_05285</name>
</gene>
<proteinExistence type="predicted"/>
<evidence type="ECO:0000313" key="3">
    <source>
        <dbReference type="Proteomes" id="UP001166784"/>
    </source>
</evidence>